<dbReference type="Proteomes" id="UP001596620">
    <property type="component" value="Unassembled WGS sequence"/>
</dbReference>
<comment type="caution">
    <text evidence="1">The sequence shown here is derived from an EMBL/GenBank/DDBJ whole genome shotgun (WGS) entry which is preliminary data.</text>
</comment>
<keyword evidence="2" id="KW-1185">Reference proteome</keyword>
<name>A0ABW2UQK1_9BACI</name>
<reference evidence="2" key="1">
    <citation type="journal article" date="2019" name="Int. J. Syst. Evol. Microbiol.">
        <title>The Global Catalogue of Microorganisms (GCM) 10K type strain sequencing project: providing services to taxonomists for standard genome sequencing and annotation.</title>
        <authorList>
            <consortium name="The Broad Institute Genomics Platform"/>
            <consortium name="The Broad Institute Genome Sequencing Center for Infectious Disease"/>
            <person name="Wu L."/>
            <person name="Ma J."/>
        </authorList>
    </citation>
    <scope>NUCLEOTIDE SEQUENCE [LARGE SCALE GENOMIC DNA]</scope>
    <source>
        <strain evidence="2">JCM 30234</strain>
    </source>
</reference>
<dbReference type="NCBIfam" id="NF041419">
    <property type="entry name" value="CC_star_Cory"/>
    <property type="match status" value="1"/>
</dbReference>
<evidence type="ECO:0000313" key="2">
    <source>
        <dbReference type="Proteomes" id="UP001596620"/>
    </source>
</evidence>
<dbReference type="EMBL" id="JBHTGR010000001">
    <property type="protein sequence ID" value="MFC7745643.1"/>
    <property type="molecule type" value="Genomic_DNA"/>
</dbReference>
<dbReference type="InterPro" id="IPR058303">
    <property type="entry name" value="DUF7990"/>
</dbReference>
<gene>
    <name evidence="1" type="ORF">ACFQU8_00120</name>
</gene>
<proteinExistence type="predicted"/>
<dbReference type="InterPro" id="IPR047717">
    <property type="entry name" value="CC_star_Cory"/>
</dbReference>
<accession>A0ABW2UQK1</accession>
<protein>
    <submittedName>
        <fullName evidence="1">Cory-CC-star protein</fullName>
    </submittedName>
</protein>
<dbReference type="RefSeq" id="WP_382357123.1">
    <property type="nucleotide sequence ID" value="NZ_JBHTGR010000001.1"/>
</dbReference>
<evidence type="ECO:0000313" key="1">
    <source>
        <dbReference type="EMBL" id="MFC7745643.1"/>
    </source>
</evidence>
<organism evidence="1 2">
    <name type="scientific">Lentibacillus kimchii</name>
    <dbReference type="NCBI Taxonomy" id="1542911"/>
    <lineage>
        <taxon>Bacteria</taxon>
        <taxon>Bacillati</taxon>
        <taxon>Bacillota</taxon>
        <taxon>Bacilli</taxon>
        <taxon>Bacillales</taxon>
        <taxon>Bacillaceae</taxon>
        <taxon>Lentibacillus</taxon>
    </lineage>
</organism>
<dbReference type="Pfam" id="PF25952">
    <property type="entry name" value="DUF7990"/>
    <property type="match status" value="1"/>
</dbReference>
<sequence length="85" mass="10213">MLRQLKKAASLYEEVLSMPHRQEIARELREQDDLFLLLLYSEMIGIPNPVFYYTLELYPYMLEDFHDWHLRMGMDKSPLTGVRCC</sequence>